<organism evidence="1 2">
    <name type="scientific">Oryza sativa subsp. japonica</name>
    <name type="common">Rice</name>
    <dbReference type="NCBI Taxonomy" id="39947"/>
    <lineage>
        <taxon>Eukaryota</taxon>
        <taxon>Viridiplantae</taxon>
        <taxon>Streptophyta</taxon>
        <taxon>Embryophyta</taxon>
        <taxon>Tracheophyta</taxon>
        <taxon>Spermatophyta</taxon>
        <taxon>Magnoliopsida</taxon>
        <taxon>Liliopsida</taxon>
        <taxon>Poales</taxon>
        <taxon>Poaceae</taxon>
        <taxon>BOP clade</taxon>
        <taxon>Oryzoideae</taxon>
        <taxon>Oryzeae</taxon>
        <taxon>Oryzinae</taxon>
        <taxon>Oryza</taxon>
        <taxon>Oryza sativa</taxon>
    </lineage>
</organism>
<name>Q0DL75_ORYSJ</name>
<dbReference type="EMBL" id="AP008211">
    <property type="protein sequence ID" value="BAF16398.1"/>
    <property type="molecule type" value="Genomic_DNA"/>
</dbReference>
<dbReference type="KEGG" id="dosa:Os05g0119500"/>
<sequence>MVSKEQLILGTANAGNVKIEEGYKHEK</sequence>
<reference evidence="2" key="2">
    <citation type="journal article" date="2008" name="Nucleic Acids Res.">
        <title>The rice annotation project database (RAP-DB): 2008 update.</title>
        <authorList>
            <consortium name="The rice annotation project (RAP)"/>
        </authorList>
    </citation>
    <scope>GENOME REANNOTATION</scope>
    <source>
        <strain evidence="2">cv. Nipponbare</strain>
    </source>
</reference>
<accession>Q0DL75</accession>
<evidence type="ECO:0000313" key="1">
    <source>
        <dbReference type="EMBL" id="BAF16398.1"/>
    </source>
</evidence>
<gene>
    <name evidence="1" type="ordered locus">Os05g0119500</name>
</gene>
<protein>
    <submittedName>
        <fullName evidence="1">Os05g0119500 protein</fullName>
    </submittedName>
</protein>
<dbReference type="AlphaFoldDB" id="Q0DL75"/>
<proteinExistence type="predicted"/>
<reference evidence="1 2" key="1">
    <citation type="journal article" date="2005" name="Nature">
        <title>The map-based sequence of the rice genome.</title>
        <authorList>
            <consortium name="International rice genome sequencing project (IRGSP)"/>
            <person name="Matsumoto T."/>
            <person name="Wu J."/>
            <person name="Kanamori H."/>
            <person name="Katayose Y."/>
            <person name="Fujisawa M."/>
            <person name="Namiki N."/>
            <person name="Mizuno H."/>
            <person name="Yamamoto K."/>
            <person name="Antonio B.A."/>
            <person name="Baba T."/>
            <person name="Sakata K."/>
            <person name="Nagamura Y."/>
            <person name="Aoki H."/>
            <person name="Arikawa K."/>
            <person name="Arita K."/>
            <person name="Bito T."/>
            <person name="Chiden Y."/>
            <person name="Fujitsuka N."/>
            <person name="Fukunaka R."/>
            <person name="Hamada M."/>
            <person name="Harada C."/>
            <person name="Hayashi A."/>
            <person name="Hijishita S."/>
            <person name="Honda M."/>
            <person name="Hosokawa S."/>
            <person name="Ichikawa Y."/>
            <person name="Idonuma A."/>
            <person name="Iijima M."/>
            <person name="Ikeda M."/>
            <person name="Ikeno M."/>
            <person name="Ito K."/>
            <person name="Ito S."/>
            <person name="Ito T."/>
            <person name="Ito Y."/>
            <person name="Ito Y."/>
            <person name="Iwabuchi A."/>
            <person name="Kamiya K."/>
            <person name="Karasawa W."/>
            <person name="Kurita K."/>
            <person name="Katagiri S."/>
            <person name="Kikuta A."/>
            <person name="Kobayashi H."/>
            <person name="Kobayashi N."/>
            <person name="Machita K."/>
            <person name="Maehara T."/>
            <person name="Masukawa M."/>
            <person name="Mizubayashi T."/>
            <person name="Mukai Y."/>
            <person name="Nagasaki H."/>
            <person name="Nagata Y."/>
            <person name="Naito S."/>
            <person name="Nakashima M."/>
            <person name="Nakama Y."/>
            <person name="Nakamichi Y."/>
            <person name="Nakamura M."/>
            <person name="Meguro A."/>
            <person name="Negishi M."/>
            <person name="Ohta I."/>
            <person name="Ohta T."/>
            <person name="Okamoto M."/>
            <person name="Ono N."/>
            <person name="Saji S."/>
            <person name="Sakaguchi M."/>
            <person name="Sakai K."/>
            <person name="Shibata M."/>
            <person name="Shimokawa T."/>
            <person name="Song J."/>
            <person name="Takazaki Y."/>
            <person name="Terasawa K."/>
            <person name="Tsugane M."/>
            <person name="Tsuji K."/>
            <person name="Ueda S."/>
            <person name="Waki K."/>
            <person name="Yamagata H."/>
            <person name="Yamamoto M."/>
            <person name="Yamamoto S."/>
            <person name="Yamane H."/>
            <person name="Yoshiki S."/>
            <person name="Yoshihara R."/>
            <person name="Yukawa K."/>
            <person name="Zhong H."/>
            <person name="Yano M."/>
            <person name="Yuan Q."/>
            <person name="Ouyang S."/>
            <person name="Liu J."/>
            <person name="Jones K.M."/>
            <person name="Gansberger K."/>
            <person name="Moffat K."/>
            <person name="Hill J."/>
            <person name="Bera J."/>
            <person name="Fadrosh D."/>
            <person name="Jin S."/>
            <person name="Johri S."/>
            <person name="Kim M."/>
            <person name="Overton L."/>
            <person name="Reardon M."/>
            <person name="Tsitrin T."/>
            <person name="Vuong H."/>
            <person name="Weaver B."/>
            <person name="Ciecko A."/>
            <person name="Tallon L."/>
            <person name="Jackson J."/>
            <person name="Pai G."/>
            <person name="Aken S.V."/>
            <person name="Utterback T."/>
            <person name="Reidmuller S."/>
            <person name="Feldblyum T."/>
            <person name="Hsiao J."/>
            <person name="Zismann V."/>
            <person name="Iobst S."/>
            <person name="de Vazeille A.R."/>
            <person name="Buell C.R."/>
            <person name="Ying K."/>
            <person name="Li Y."/>
            <person name="Lu T."/>
            <person name="Huang Y."/>
            <person name="Zhao Q."/>
            <person name="Feng Q."/>
            <person name="Zhang L."/>
            <person name="Zhu J."/>
            <person name="Weng Q."/>
            <person name="Mu J."/>
            <person name="Lu Y."/>
            <person name="Fan D."/>
            <person name="Liu Y."/>
            <person name="Guan J."/>
            <person name="Zhang Y."/>
            <person name="Yu S."/>
            <person name="Liu X."/>
            <person name="Zhang Y."/>
            <person name="Hong G."/>
            <person name="Han B."/>
            <person name="Choisne N."/>
            <person name="Demange N."/>
            <person name="Orjeda G."/>
            <person name="Samain S."/>
            <person name="Cattolico L."/>
            <person name="Pelletier E."/>
            <person name="Couloux A."/>
            <person name="Segurens B."/>
            <person name="Wincker P."/>
            <person name="D'Hont A."/>
            <person name="Scarpelli C."/>
            <person name="Weissenbach J."/>
            <person name="Salanoubat M."/>
            <person name="Quetier F."/>
            <person name="Yu Y."/>
            <person name="Kim H.R."/>
            <person name="Rambo T."/>
            <person name="Currie J."/>
            <person name="Collura K."/>
            <person name="Luo M."/>
            <person name="Yang T."/>
            <person name="Ammiraju J.S.S."/>
            <person name="Engler F."/>
            <person name="Soderlund C."/>
            <person name="Wing R.A."/>
            <person name="Palmer L.E."/>
            <person name="de la Bastide M."/>
            <person name="Spiegel L."/>
            <person name="Nascimento L."/>
            <person name="Zutavern T."/>
            <person name="O'Shaughnessy A."/>
            <person name="Dike S."/>
            <person name="Dedhia N."/>
            <person name="Preston R."/>
            <person name="Balija V."/>
            <person name="McCombie W.R."/>
            <person name="Chow T."/>
            <person name="Chen H."/>
            <person name="Chung M."/>
            <person name="Chen C."/>
            <person name="Shaw J."/>
            <person name="Wu H."/>
            <person name="Hsiao K."/>
            <person name="Chao Y."/>
            <person name="Chu M."/>
            <person name="Cheng C."/>
            <person name="Hour A."/>
            <person name="Lee P."/>
            <person name="Lin S."/>
            <person name="Lin Y."/>
            <person name="Liou J."/>
            <person name="Liu S."/>
            <person name="Hsing Y."/>
            <person name="Raghuvanshi S."/>
            <person name="Mohanty A."/>
            <person name="Bharti A.K."/>
            <person name="Gaur A."/>
            <person name="Gupta V."/>
            <person name="Kumar D."/>
            <person name="Ravi V."/>
            <person name="Vij S."/>
            <person name="Kapur A."/>
            <person name="Khurana P."/>
            <person name="Khurana P."/>
            <person name="Khurana J.P."/>
            <person name="Tyagi A.K."/>
            <person name="Gaikwad K."/>
            <person name="Singh A."/>
            <person name="Dalal V."/>
            <person name="Srivastava S."/>
            <person name="Dixit A."/>
            <person name="Pal A.K."/>
            <person name="Ghazi I.A."/>
            <person name="Yadav M."/>
            <person name="Pandit A."/>
            <person name="Bhargava A."/>
            <person name="Sureshbabu K."/>
            <person name="Batra K."/>
            <person name="Sharma T.R."/>
            <person name="Mohapatra T."/>
            <person name="Singh N.K."/>
            <person name="Messing J."/>
            <person name="Nelson A.B."/>
            <person name="Fuks G."/>
            <person name="Kavchok S."/>
            <person name="Keizer G."/>
            <person name="Linton E."/>
            <person name="Llaca V."/>
            <person name="Song R."/>
            <person name="Tanyolac B."/>
            <person name="Young S."/>
            <person name="Ho-Il K."/>
            <person name="Hahn J.H."/>
            <person name="Sangsakoo G."/>
            <person name="Vanavichit A."/>
            <person name="de Mattos Luiz.A.T."/>
            <person name="Zimmer P.D."/>
            <person name="Malone G."/>
            <person name="Dellagostin O."/>
            <person name="de Oliveira A.C."/>
            <person name="Bevan M."/>
            <person name="Bancroft I."/>
            <person name="Minx P."/>
            <person name="Cordum H."/>
            <person name="Wilson R."/>
            <person name="Cheng Z."/>
            <person name="Jin W."/>
            <person name="Jiang J."/>
            <person name="Leong S.A."/>
            <person name="Iwama H."/>
            <person name="Gojobori T."/>
            <person name="Itoh T."/>
            <person name="Niimura Y."/>
            <person name="Fujii Y."/>
            <person name="Habara T."/>
            <person name="Sakai H."/>
            <person name="Sato Y."/>
            <person name="Wilson G."/>
            <person name="Kumar K."/>
            <person name="McCouch S."/>
            <person name="Juretic N."/>
            <person name="Hoen D."/>
            <person name="Wright S."/>
            <person name="Bruskiewich R."/>
            <person name="Bureau T."/>
            <person name="Miyao A."/>
            <person name="Hirochika H."/>
            <person name="Nishikawa T."/>
            <person name="Kadowaki K."/>
            <person name="Sugiura M."/>
            <person name="Burr B."/>
            <person name="Sasaki T."/>
        </authorList>
    </citation>
    <scope>NUCLEOTIDE SEQUENCE [LARGE SCALE GENOMIC DNA]</scope>
    <source>
        <strain evidence="2">cv. Nipponbare</strain>
    </source>
</reference>
<dbReference type="Proteomes" id="UP000000763">
    <property type="component" value="Chromosome 5"/>
</dbReference>
<evidence type="ECO:0000313" key="2">
    <source>
        <dbReference type="Proteomes" id="UP000000763"/>
    </source>
</evidence>